<dbReference type="Proteomes" id="UP000179275">
    <property type="component" value="Unassembled WGS sequence"/>
</dbReference>
<name>A0A1F6W3M0_9BACT</name>
<evidence type="ECO:0000256" key="1">
    <source>
        <dbReference type="SAM" id="MobiDB-lite"/>
    </source>
</evidence>
<dbReference type="STRING" id="1801756.A3C67_00085"/>
<organism evidence="2 3">
    <name type="scientific">Candidatus Nomurabacteria bacterium RIFCSPHIGHO2_02_FULL_42_19</name>
    <dbReference type="NCBI Taxonomy" id="1801756"/>
    <lineage>
        <taxon>Bacteria</taxon>
        <taxon>Candidatus Nomuraibacteriota</taxon>
    </lineage>
</organism>
<evidence type="ECO:0000313" key="3">
    <source>
        <dbReference type="Proteomes" id="UP000179275"/>
    </source>
</evidence>
<reference evidence="2 3" key="1">
    <citation type="journal article" date="2016" name="Nat. Commun.">
        <title>Thousands of microbial genomes shed light on interconnected biogeochemical processes in an aquifer system.</title>
        <authorList>
            <person name="Anantharaman K."/>
            <person name="Brown C.T."/>
            <person name="Hug L.A."/>
            <person name="Sharon I."/>
            <person name="Castelle C.J."/>
            <person name="Probst A.J."/>
            <person name="Thomas B.C."/>
            <person name="Singh A."/>
            <person name="Wilkins M.J."/>
            <person name="Karaoz U."/>
            <person name="Brodie E.L."/>
            <person name="Williams K.H."/>
            <person name="Hubbard S.S."/>
            <person name="Banfield J.F."/>
        </authorList>
    </citation>
    <scope>NUCLEOTIDE SEQUENCE [LARGE SCALE GENOMIC DNA]</scope>
</reference>
<comment type="caution">
    <text evidence="2">The sequence shown here is derived from an EMBL/GenBank/DDBJ whole genome shotgun (WGS) entry which is preliminary data.</text>
</comment>
<protein>
    <submittedName>
        <fullName evidence="2">Uncharacterized protein</fullName>
    </submittedName>
</protein>
<feature type="region of interest" description="Disordered" evidence="1">
    <location>
        <begin position="1"/>
        <end position="26"/>
    </location>
</feature>
<sequence length="102" mass="11254">MPTTTSAPQNKIGDTRYNDSPVNRPAKMPVIKNHMLSFADQTQVSTPAQASTIQNSRNSSAMGVANNRRAATMMRIPDSTRIMGHLGRKEESERAFRSILAH</sequence>
<accession>A0A1F6W3M0</accession>
<evidence type="ECO:0000313" key="2">
    <source>
        <dbReference type="EMBL" id="OGI76491.1"/>
    </source>
</evidence>
<dbReference type="EMBL" id="MFUG01000002">
    <property type="protein sequence ID" value="OGI76491.1"/>
    <property type="molecule type" value="Genomic_DNA"/>
</dbReference>
<gene>
    <name evidence="2" type="ORF">A3C67_00085</name>
</gene>
<dbReference type="AlphaFoldDB" id="A0A1F6W3M0"/>
<proteinExistence type="predicted"/>